<dbReference type="GO" id="GO:0000166">
    <property type="term" value="F:nucleotide binding"/>
    <property type="evidence" value="ECO:0007669"/>
    <property type="project" value="InterPro"/>
</dbReference>
<sequence length="346" mass="36319">MGTGTIAGLFAADLGLLPQARLAAVHSRLLAKAQGFAARFGGGAAYGDEAAFLADPAIEAVYIATPNQFHAAQALRAIAAGKPVLVEKPAALRSGDVEAIAQAARERGVFAMEALWSRFLPAVRAIREQIATGRIGEVKRIRADLSYAHPQEPGSRFFDPALGGGAAFDLGVYPLSLTLHLLGEPLAVGGCWVAAATGVDLRSEFRLAYPDAVAELSCGFDRNGTNRFLVTGTRGALTLEAPFLKAQRLSFDADAGRAMAAYGRGRGFAPRLLDRLPRPGRSSEVFAFPGNGLQFQAQAVMAAVRAGETSCATMPLAGSAAVLRIIESMLAQPSADGVDQKRDRSR</sequence>
<dbReference type="SUPFAM" id="SSF51735">
    <property type="entry name" value="NAD(P)-binding Rossmann-fold domains"/>
    <property type="match status" value="1"/>
</dbReference>
<keyword evidence="2" id="KW-0560">Oxidoreductase</keyword>
<dbReference type="InterPro" id="IPR050984">
    <property type="entry name" value="Gfo/Idh/MocA_domain"/>
</dbReference>
<protein>
    <submittedName>
        <fullName evidence="5">Predicted dehydrogenase</fullName>
    </submittedName>
</protein>
<dbReference type="Gene3D" id="3.30.360.10">
    <property type="entry name" value="Dihydrodipicolinate Reductase, domain 2"/>
    <property type="match status" value="1"/>
</dbReference>
<name>A0A1T5GW93_9HYPH</name>
<dbReference type="InterPro" id="IPR036291">
    <property type="entry name" value="NAD(P)-bd_dom_sf"/>
</dbReference>
<dbReference type="SUPFAM" id="SSF55347">
    <property type="entry name" value="Glyceraldehyde-3-phosphate dehydrogenase-like, C-terminal domain"/>
    <property type="match status" value="1"/>
</dbReference>
<dbReference type="Gene3D" id="3.40.50.720">
    <property type="entry name" value="NAD(P)-binding Rossmann-like Domain"/>
    <property type="match status" value="1"/>
</dbReference>
<dbReference type="GO" id="GO:0016491">
    <property type="term" value="F:oxidoreductase activity"/>
    <property type="evidence" value="ECO:0007669"/>
    <property type="project" value="UniProtKB-KW"/>
</dbReference>
<dbReference type="InterPro" id="IPR000683">
    <property type="entry name" value="Gfo/Idh/MocA-like_OxRdtase_N"/>
</dbReference>
<reference evidence="5 6" key="1">
    <citation type="submission" date="2017-02" db="EMBL/GenBank/DDBJ databases">
        <authorList>
            <person name="Peterson S.W."/>
        </authorList>
    </citation>
    <scope>NUCLEOTIDE SEQUENCE [LARGE SCALE GENOMIC DNA]</scope>
    <source>
        <strain evidence="5 6">DSM 9653</strain>
    </source>
</reference>
<dbReference type="RefSeq" id="WP_244555684.1">
    <property type="nucleotide sequence ID" value="NZ_FUYX01000016.1"/>
</dbReference>
<dbReference type="PANTHER" id="PTHR22604">
    <property type="entry name" value="OXIDOREDUCTASES"/>
    <property type="match status" value="1"/>
</dbReference>
<evidence type="ECO:0000259" key="3">
    <source>
        <dbReference type="Pfam" id="PF01408"/>
    </source>
</evidence>
<comment type="similarity">
    <text evidence="1">Belongs to the Gfo/Idh/MocA family.</text>
</comment>
<dbReference type="Proteomes" id="UP000190130">
    <property type="component" value="Unassembled WGS sequence"/>
</dbReference>
<dbReference type="InterPro" id="IPR055170">
    <property type="entry name" value="GFO_IDH_MocA-like_dom"/>
</dbReference>
<evidence type="ECO:0000259" key="4">
    <source>
        <dbReference type="Pfam" id="PF22725"/>
    </source>
</evidence>
<evidence type="ECO:0000313" key="5">
    <source>
        <dbReference type="EMBL" id="SKC12677.1"/>
    </source>
</evidence>
<organism evidence="5 6">
    <name type="scientific">Bosea thiooxidans</name>
    <dbReference type="NCBI Taxonomy" id="53254"/>
    <lineage>
        <taxon>Bacteria</taxon>
        <taxon>Pseudomonadati</taxon>
        <taxon>Pseudomonadota</taxon>
        <taxon>Alphaproteobacteria</taxon>
        <taxon>Hyphomicrobiales</taxon>
        <taxon>Boseaceae</taxon>
        <taxon>Bosea</taxon>
    </lineage>
</organism>
<dbReference type="PANTHER" id="PTHR22604:SF105">
    <property type="entry name" value="TRANS-1,2-DIHYDROBENZENE-1,2-DIOL DEHYDROGENASE"/>
    <property type="match status" value="1"/>
</dbReference>
<evidence type="ECO:0000256" key="1">
    <source>
        <dbReference type="ARBA" id="ARBA00010928"/>
    </source>
</evidence>
<feature type="domain" description="GFO/IDH/MocA-like oxidoreductase" evidence="4">
    <location>
        <begin position="123"/>
        <end position="237"/>
    </location>
</feature>
<dbReference type="Pfam" id="PF22725">
    <property type="entry name" value="GFO_IDH_MocA_C3"/>
    <property type="match status" value="1"/>
</dbReference>
<evidence type="ECO:0000313" key="6">
    <source>
        <dbReference type="Proteomes" id="UP000190130"/>
    </source>
</evidence>
<proteinExistence type="inferred from homology"/>
<evidence type="ECO:0000256" key="2">
    <source>
        <dbReference type="ARBA" id="ARBA00023002"/>
    </source>
</evidence>
<accession>A0A1T5GW93</accession>
<dbReference type="Pfam" id="PF01408">
    <property type="entry name" value="GFO_IDH_MocA"/>
    <property type="match status" value="1"/>
</dbReference>
<dbReference type="EMBL" id="FUYX01000016">
    <property type="protein sequence ID" value="SKC12677.1"/>
    <property type="molecule type" value="Genomic_DNA"/>
</dbReference>
<dbReference type="AlphaFoldDB" id="A0A1T5GW93"/>
<feature type="domain" description="Gfo/Idh/MocA-like oxidoreductase N-terminal" evidence="3">
    <location>
        <begin position="2"/>
        <end position="112"/>
    </location>
</feature>
<gene>
    <name evidence="5" type="ORF">SAMN05660750_04503</name>
</gene>